<keyword evidence="5" id="KW-0285">Flavoprotein</keyword>
<protein>
    <submittedName>
        <fullName evidence="11">OLC1v1018357C1</fullName>
    </submittedName>
</protein>
<evidence type="ECO:0000313" key="11">
    <source>
        <dbReference type="EMBL" id="CAI9117045.1"/>
    </source>
</evidence>
<dbReference type="AlphaFoldDB" id="A0AAV1EBI4"/>
<dbReference type="Proteomes" id="UP001161247">
    <property type="component" value="Chromosome 8"/>
</dbReference>
<keyword evidence="7" id="KW-0274">FAD</keyword>
<proteinExistence type="inferred from homology"/>
<dbReference type="GO" id="GO:0016491">
    <property type="term" value="F:oxidoreductase activity"/>
    <property type="evidence" value="ECO:0007669"/>
    <property type="project" value="InterPro"/>
</dbReference>
<dbReference type="Pfam" id="PF08031">
    <property type="entry name" value="BBE"/>
    <property type="match status" value="1"/>
</dbReference>
<dbReference type="Gene3D" id="3.30.43.10">
    <property type="entry name" value="Uridine Diphospho-n-acetylenolpyruvylglucosamine Reductase, domain 2"/>
    <property type="match status" value="1"/>
</dbReference>
<keyword evidence="8" id="KW-0325">Glycoprotein</keyword>
<evidence type="ECO:0000256" key="5">
    <source>
        <dbReference type="ARBA" id="ARBA00022630"/>
    </source>
</evidence>
<reference evidence="11" key="1">
    <citation type="submission" date="2023-03" db="EMBL/GenBank/DDBJ databases">
        <authorList>
            <person name="Julca I."/>
        </authorList>
    </citation>
    <scope>NUCLEOTIDE SEQUENCE</scope>
</reference>
<evidence type="ECO:0000256" key="1">
    <source>
        <dbReference type="ARBA" id="ARBA00001974"/>
    </source>
</evidence>
<evidence type="ECO:0000256" key="4">
    <source>
        <dbReference type="ARBA" id="ARBA00022589"/>
    </source>
</evidence>
<dbReference type="GO" id="GO:0071949">
    <property type="term" value="F:FAD binding"/>
    <property type="evidence" value="ECO:0007669"/>
    <property type="project" value="InterPro"/>
</dbReference>
<evidence type="ECO:0000256" key="3">
    <source>
        <dbReference type="ARBA" id="ARBA00005466"/>
    </source>
</evidence>
<dbReference type="InterPro" id="IPR016166">
    <property type="entry name" value="FAD-bd_PCMH"/>
</dbReference>
<comment type="similarity">
    <text evidence="3">Belongs to the oxygen-dependent FAD-linked oxidoreductase family.</text>
</comment>
<dbReference type="Gene3D" id="3.30.465.10">
    <property type="match status" value="1"/>
</dbReference>
<dbReference type="InterPro" id="IPR016167">
    <property type="entry name" value="FAD-bd_PCMH_sub1"/>
</dbReference>
<evidence type="ECO:0000256" key="8">
    <source>
        <dbReference type="ARBA" id="ARBA00023180"/>
    </source>
</evidence>
<gene>
    <name evidence="11" type="ORF">OLC1_LOCUS23177</name>
</gene>
<evidence type="ECO:0000259" key="10">
    <source>
        <dbReference type="PROSITE" id="PS51387"/>
    </source>
</evidence>
<comment type="cofactor">
    <cofactor evidence="1">
        <name>FAD</name>
        <dbReference type="ChEBI" id="CHEBI:57692"/>
    </cofactor>
</comment>
<feature type="chain" id="PRO_5043381957" evidence="9">
    <location>
        <begin position="26"/>
        <end position="541"/>
    </location>
</feature>
<dbReference type="InterPro" id="IPR006094">
    <property type="entry name" value="Oxid_FAD_bind_N"/>
</dbReference>
<organism evidence="11 12">
    <name type="scientific">Oldenlandia corymbosa var. corymbosa</name>
    <dbReference type="NCBI Taxonomy" id="529605"/>
    <lineage>
        <taxon>Eukaryota</taxon>
        <taxon>Viridiplantae</taxon>
        <taxon>Streptophyta</taxon>
        <taxon>Embryophyta</taxon>
        <taxon>Tracheophyta</taxon>
        <taxon>Spermatophyta</taxon>
        <taxon>Magnoliopsida</taxon>
        <taxon>eudicotyledons</taxon>
        <taxon>Gunneridae</taxon>
        <taxon>Pentapetalae</taxon>
        <taxon>asterids</taxon>
        <taxon>lamiids</taxon>
        <taxon>Gentianales</taxon>
        <taxon>Rubiaceae</taxon>
        <taxon>Rubioideae</taxon>
        <taxon>Spermacoceae</taxon>
        <taxon>Hedyotis-Oldenlandia complex</taxon>
        <taxon>Oldenlandia</taxon>
    </lineage>
</organism>
<accession>A0AAV1EBI4</accession>
<comment type="pathway">
    <text evidence="2">Alkaloid biosynthesis.</text>
</comment>
<dbReference type="Pfam" id="PF01565">
    <property type="entry name" value="FAD_binding_4"/>
    <property type="match status" value="1"/>
</dbReference>
<evidence type="ECO:0000313" key="12">
    <source>
        <dbReference type="Proteomes" id="UP001161247"/>
    </source>
</evidence>
<dbReference type="SUPFAM" id="SSF56176">
    <property type="entry name" value="FAD-binding/transporter-associated domain-like"/>
    <property type="match status" value="1"/>
</dbReference>
<dbReference type="InterPro" id="IPR016169">
    <property type="entry name" value="FAD-bd_PCMH_sub2"/>
</dbReference>
<dbReference type="Gene3D" id="3.40.462.20">
    <property type="match status" value="1"/>
</dbReference>
<dbReference type="PANTHER" id="PTHR32448">
    <property type="entry name" value="OS08G0158400 PROTEIN"/>
    <property type="match status" value="1"/>
</dbReference>
<feature type="domain" description="FAD-binding PCMH-type" evidence="10">
    <location>
        <begin position="82"/>
        <end position="258"/>
    </location>
</feature>
<keyword evidence="6 9" id="KW-0732">Signal</keyword>
<evidence type="ECO:0000256" key="7">
    <source>
        <dbReference type="ARBA" id="ARBA00022827"/>
    </source>
</evidence>
<keyword evidence="12" id="KW-1185">Reference proteome</keyword>
<feature type="signal peptide" evidence="9">
    <location>
        <begin position="1"/>
        <end position="25"/>
    </location>
</feature>
<evidence type="ECO:0000256" key="6">
    <source>
        <dbReference type="ARBA" id="ARBA00022729"/>
    </source>
</evidence>
<evidence type="ECO:0000256" key="9">
    <source>
        <dbReference type="SAM" id="SignalP"/>
    </source>
</evidence>
<evidence type="ECO:0000256" key="2">
    <source>
        <dbReference type="ARBA" id="ARBA00004913"/>
    </source>
</evidence>
<dbReference type="InterPro" id="IPR012951">
    <property type="entry name" value="BBE"/>
</dbReference>
<keyword evidence="4" id="KW-0017">Alkaloid metabolism</keyword>
<dbReference type="PROSITE" id="PS51387">
    <property type="entry name" value="FAD_PCMH"/>
    <property type="match status" value="1"/>
</dbReference>
<dbReference type="EMBL" id="OX459125">
    <property type="protein sequence ID" value="CAI9117045.1"/>
    <property type="molecule type" value="Genomic_DNA"/>
</dbReference>
<name>A0AAV1EBI4_OLDCO</name>
<dbReference type="InterPro" id="IPR036318">
    <property type="entry name" value="FAD-bd_PCMH-like_sf"/>
</dbReference>
<sequence length="541" mass="61448">MKTPNLCYSIILLFLSILLPCSILAESITENGYEGFLQCLHYQNSNTNASIFSVLYTPKNSSLYTSTLQSGIQNQRFTLPPFVSKPLVIITPLNYLQVQSVVSCAKRNDIQIRTRGGGHDYEGLSYMSYYPNPFVVVDLRNFISISVDTKDRTAWVQAGARLGQVYYTIAQKSPNFGFPAGLCPTVGVGGHLSGGGEGTLSRKYGMAADHIIDAKVVNANGEILDRKSMGEDMFWAIRGGGGASFGIILEYKINLVYVPSTVTVFTVNRTLEQNATKLVHLWQTIAPKFDRDLFIRIIIRQTTQEGKITVQAAFNSIYLGRADKLLRIMKQSFPELGLRKEDCKEMRWIEAALYFSDLPSGSTVNDLPRRDPYPKTYYKAKSDYVVEPLSETALVGIWKLFKEPRAELAQMILAPYGGIMEEIPESEIPFPHRAGNLYQIQHLVYWRPNNNTKSQLYIDWIRELYRYMTPFVSHSPRASYFNYRDLDLGVNKEDNTSFAEASAWGFMYFKNNFYRLARVKAAVDPTNFFRYEQSIPPFESF</sequence>